<dbReference type="Gene3D" id="1.25.40.340">
    <property type="match status" value="1"/>
</dbReference>
<keyword evidence="2 4" id="KW-0418">Kinase</keyword>
<dbReference type="PANTHER" id="PTHR28629:SF4">
    <property type="entry name" value="TRIOKINASE_FMN CYCLASE"/>
    <property type="match status" value="1"/>
</dbReference>
<dbReference type="InterPro" id="IPR036117">
    <property type="entry name" value="DhaL_dom_sf"/>
</dbReference>
<dbReference type="Pfam" id="PF02734">
    <property type="entry name" value="Dak2"/>
    <property type="match status" value="1"/>
</dbReference>
<evidence type="ECO:0000256" key="2">
    <source>
        <dbReference type="ARBA" id="ARBA00022777"/>
    </source>
</evidence>
<dbReference type="InterPro" id="IPR012737">
    <property type="entry name" value="DhaK_L_YcgS"/>
</dbReference>
<dbReference type="NCBIfam" id="TIGR02365">
    <property type="entry name" value="dha_L_ycgS"/>
    <property type="match status" value="1"/>
</dbReference>
<gene>
    <name evidence="4" type="primary">dhaL</name>
    <name evidence="4" type="ORF">OG327_02160</name>
</gene>
<dbReference type="GO" id="GO:0019563">
    <property type="term" value="P:glycerol catabolic process"/>
    <property type="evidence" value="ECO:0007669"/>
    <property type="project" value="TreeGrafter"/>
</dbReference>
<evidence type="ECO:0000259" key="3">
    <source>
        <dbReference type="PROSITE" id="PS51480"/>
    </source>
</evidence>
<accession>A0AAU2JKF7</accession>
<dbReference type="PANTHER" id="PTHR28629">
    <property type="entry name" value="TRIOKINASE/FMN CYCLASE"/>
    <property type="match status" value="1"/>
</dbReference>
<dbReference type="GO" id="GO:0004371">
    <property type="term" value="F:glycerone kinase activity"/>
    <property type="evidence" value="ECO:0007669"/>
    <property type="project" value="InterPro"/>
</dbReference>
<dbReference type="GO" id="GO:0005829">
    <property type="term" value="C:cytosol"/>
    <property type="evidence" value="ECO:0007669"/>
    <property type="project" value="TreeGrafter"/>
</dbReference>
<dbReference type="FunFam" id="1.25.40.340:FF:000002">
    <property type="entry name" value="Dihydroxyacetone kinase, L subunit"/>
    <property type="match status" value="1"/>
</dbReference>
<dbReference type="InterPro" id="IPR004007">
    <property type="entry name" value="DhaL_dom"/>
</dbReference>
<dbReference type="AlphaFoldDB" id="A0AAU2JKF7"/>
<proteinExistence type="predicted"/>
<reference evidence="4" key="1">
    <citation type="submission" date="2022-10" db="EMBL/GenBank/DDBJ databases">
        <title>The complete genomes of actinobacterial strains from the NBC collection.</title>
        <authorList>
            <person name="Joergensen T.S."/>
            <person name="Alvarez Arevalo M."/>
            <person name="Sterndorff E.B."/>
            <person name="Faurdal D."/>
            <person name="Vuksanovic O."/>
            <person name="Mourched A.-S."/>
            <person name="Charusanti P."/>
            <person name="Shaw S."/>
            <person name="Blin K."/>
            <person name="Weber T."/>
        </authorList>
    </citation>
    <scope>NUCLEOTIDE SEQUENCE</scope>
    <source>
        <strain evidence="4">NBC_00049</strain>
    </source>
</reference>
<evidence type="ECO:0000256" key="1">
    <source>
        <dbReference type="ARBA" id="ARBA00022679"/>
    </source>
</evidence>
<dbReference type="InterPro" id="IPR050861">
    <property type="entry name" value="Dihydroxyacetone_Kinase"/>
</dbReference>
<dbReference type="PROSITE" id="PS51480">
    <property type="entry name" value="DHAL"/>
    <property type="match status" value="1"/>
</dbReference>
<protein>
    <submittedName>
        <fullName evidence="4">Dihydroxyacetone kinase subunit DhaL</fullName>
    </submittedName>
</protein>
<dbReference type="SMART" id="SM01120">
    <property type="entry name" value="Dak2"/>
    <property type="match status" value="1"/>
</dbReference>
<keyword evidence="1" id="KW-0808">Transferase</keyword>
<dbReference type="SUPFAM" id="SSF101473">
    <property type="entry name" value="DhaL-like"/>
    <property type="match status" value="1"/>
</dbReference>
<dbReference type="EMBL" id="CP108264">
    <property type="protein sequence ID" value="WTU72226.1"/>
    <property type="molecule type" value="Genomic_DNA"/>
</dbReference>
<organism evidence="4">
    <name type="scientific">Streptomyces sp. NBC_00049</name>
    <dbReference type="NCBI Taxonomy" id="2903617"/>
    <lineage>
        <taxon>Bacteria</taxon>
        <taxon>Bacillati</taxon>
        <taxon>Actinomycetota</taxon>
        <taxon>Actinomycetes</taxon>
        <taxon>Kitasatosporales</taxon>
        <taxon>Streptomycetaceae</taxon>
        <taxon>Streptomyces</taxon>
    </lineage>
</organism>
<evidence type="ECO:0000313" key="4">
    <source>
        <dbReference type="EMBL" id="WTU72226.1"/>
    </source>
</evidence>
<feature type="domain" description="DhaL" evidence="3">
    <location>
        <begin position="5"/>
        <end position="195"/>
    </location>
</feature>
<name>A0AAU2JKF7_9ACTN</name>
<sequence>MRDADFFSRWMAATADAVGREADRLTELDSPIGDADHGSNLLRGFTAVRAALEAEPPPTPGAVLQLAGRTLISSVGGASGPLYGTLLRRTGKELGETAEVSDEELRKALYAGVGAVAQLGGAAPGDKTMLDALVPGVAALSTSYRAAGDAAENGALATVPMQARKGRASYLGERSIGHQDPGATSSALLLGALADVAEGAR</sequence>